<organism evidence="1 2">
    <name type="scientific">Piloderma croceum (strain F 1598)</name>
    <dbReference type="NCBI Taxonomy" id="765440"/>
    <lineage>
        <taxon>Eukaryota</taxon>
        <taxon>Fungi</taxon>
        <taxon>Dikarya</taxon>
        <taxon>Basidiomycota</taxon>
        <taxon>Agaricomycotina</taxon>
        <taxon>Agaricomycetes</taxon>
        <taxon>Agaricomycetidae</taxon>
        <taxon>Atheliales</taxon>
        <taxon>Atheliaceae</taxon>
        <taxon>Piloderma</taxon>
    </lineage>
</organism>
<reference evidence="1 2" key="1">
    <citation type="submission" date="2014-04" db="EMBL/GenBank/DDBJ databases">
        <authorList>
            <consortium name="DOE Joint Genome Institute"/>
            <person name="Kuo A."/>
            <person name="Tarkka M."/>
            <person name="Buscot F."/>
            <person name="Kohler A."/>
            <person name="Nagy L.G."/>
            <person name="Floudas D."/>
            <person name="Copeland A."/>
            <person name="Barry K.W."/>
            <person name="Cichocki N."/>
            <person name="Veneault-Fourrey C."/>
            <person name="LaButti K."/>
            <person name="Lindquist E.A."/>
            <person name="Lipzen A."/>
            <person name="Lundell T."/>
            <person name="Morin E."/>
            <person name="Murat C."/>
            <person name="Sun H."/>
            <person name="Tunlid A."/>
            <person name="Henrissat B."/>
            <person name="Grigoriev I.V."/>
            <person name="Hibbett D.S."/>
            <person name="Martin F."/>
            <person name="Nordberg H.P."/>
            <person name="Cantor M.N."/>
            <person name="Hua S.X."/>
        </authorList>
    </citation>
    <scope>NUCLEOTIDE SEQUENCE [LARGE SCALE GENOMIC DNA]</scope>
    <source>
        <strain evidence="1 2">F 1598</strain>
    </source>
</reference>
<reference evidence="2" key="2">
    <citation type="submission" date="2015-01" db="EMBL/GenBank/DDBJ databases">
        <title>Evolutionary Origins and Diversification of the Mycorrhizal Mutualists.</title>
        <authorList>
            <consortium name="DOE Joint Genome Institute"/>
            <consortium name="Mycorrhizal Genomics Consortium"/>
            <person name="Kohler A."/>
            <person name="Kuo A."/>
            <person name="Nagy L.G."/>
            <person name="Floudas D."/>
            <person name="Copeland A."/>
            <person name="Barry K.W."/>
            <person name="Cichocki N."/>
            <person name="Veneault-Fourrey C."/>
            <person name="LaButti K."/>
            <person name="Lindquist E.A."/>
            <person name="Lipzen A."/>
            <person name="Lundell T."/>
            <person name="Morin E."/>
            <person name="Murat C."/>
            <person name="Riley R."/>
            <person name="Ohm R."/>
            <person name="Sun H."/>
            <person name="Tunlid A."/>
            <person name="Henrissat B."/>
            <person name="Grigoriev I.V."/>
            <person name="Hibbett D.S."/>
            <person name="Martin F."/>
        </authorList>
    </citation>
    <scope>NUCLEOTIDE SEQUENCE [LARGE SCALE GENOMIC DNA]</scope>
    <source>
        <strain evidence="2">F 1598</strain>
    </source>
</reference>
<name>A0A0C3GIZ1_PILCF</name>
<dbReference type="EMBL" id="KN832971">
    <property type="protein sequence ID" value="KIM91589.1"/>
    <property type="molecule type" value="Genomic_DNA"/>
</dbReference>
<keyword evidence="2" id="KW-1185">Reference proteome</keyword>
<dbReference type="InParanoid" id="A0A0C3GIZ1"/>
<dbReference type="AlphaFoldDB" id="A0A0C3GIZ1"/>
<dbReference type="HOGENOM" id="CLU_2197910_0_0_1"/>
<gene>
    <name evidence="1" type="ORF">PILCRDRAFT_133739</name>
</gene>
<evidence type="ECO:0000313" key="1">
    <source>
        <dbReference type="EMBL" id="KIM91589.1"/>
    </source>
</evidence>
<accession>A0A0C3GIZ1</accession>
<dbReference type="Proteomes" id="UP000054166">
    <property type="component" value="Unassembled WGS sequence"/>
</dbReference>
<proteinExistence type="predicted"/>
<protein>
    <submittedName>
        <fullName evidence="1">Uncharacterized protein</fullName>
    </submittedName>
</protein>
<evidence type="ECO:0000313" key="2">
    <source>
        <dbReference type="Proteomes" id="UP000054166"/>
    </source>
</evidence>
<sequence>MRNATGFNRRASIGGSELTFDLILKILEAMYCRQQTKSALFHIGHYRFVNPSVDDQKFLRCGCAGCLVIIPNAVFDWLSSHQTSTVSRGEFDSSHIFNITFNCGTMNW</sequence>